<protein>
    <submittedName>
        <fullName evidence="1">Uncharacterized protein</fullName>
    </submittedName>
</protein>
<evidence type="ECO:0000313" key="1">
    <source>
        <dbReference type="EMBL" id="CAH1415132.1"/>
    </source>
</evidence>
<gene>
    <name evidence="1" type="ORF">LVIROSA_LOCUS3000</name>
</gene>
<evidence type="ECO:0000313" key="2">
    <source>
        <dbReference type="Proteomes" id="UP001157418"/>
    </source>
</evidence>
<keyword evidence="2" id="KW-1185">Reference proteome</keyword>
<dbReference type="Proteomes" id="UP001157418">
    <property type="component" value="Unassembled WGS sequence"/>
</dbReference>
<comment type="caution">
    <text evidence="1">The sequence shown here is derived from an EMBL/GenBank/DDBJ whole genome shotgun (WGS) entry which is preliminary data.</text>
</comment>
<organism evidence="1 2">
    <name type="scientific">Lactuca virosa</name>
    <dbReference type="NCBI Taxonomy" id="75947"/>
    <lineage>
        <taxon>Eukaryota</taxon>
        <taxon>Viridiplantae</taxon>
        <taxon>Streptophyta</taxon>
        <taxon>Embryophyta</taxon>
        <taxon>Tracheophyta</taxon>
        <taxon>Spermatophyta</taxon>
        <taxon>Magnoliopsida</taxon>
        <taxon>eudicotyledons</taxon>
        <taxon>Gunneridae</taxon>
        <taxon>Pentapetalae</taxon>
        <taxon>asterids</taxon>
        <taxon>campanulids</taxon>
        <taxon>Asterales</taxon>
        <taxon>Asteraceae</taxon>
        <taxon>Cichorioideae</taxon>
        <taxon>Cichorieae</taxon>
        <taxon>Lactucinae</taxon>
        <taxon>Lactuca</taxon>
    </lineage>
</organism>
<accession>A0AAU9LL77</accession>
<proteinExistence type="predicted"/>
<dbReference type="EMBL" id="CAKMRJ010000001">
    <property type="protein sequence ID" value="CAH1415132.1"/>
    <property type="molecule type" value="Genomic_DNA"/>
</dbReference>
<reference evidence="1 2" key="1">
    <citation type="submission" date="2022-01" db="EMBL/GenBank/DDBJ databases">
        <authorList>
            <person name="Xiong W."/>
            <person name="Schranz E."/>
        </authorList>
    </citation>
    <scope>NUCLEOTIDE SEQUENCE [LARGE SCALE GENOMIC DNA]</scope>
</reference>
<sequence>MDGKSKPKFHVEEEDGLAGVSIFSLVNTKIVHHQVKSTEQDLNLNFTLLCHFCHISDQIGFLAPGILICHSYEATSHGRIQVVEWQEHEIKDPTDEALWKSITRGPMKLFILIQELKFESTQINKKKGFLFIQKFFFLDSFGG</sequence>
<dbReference type="AlphaFoldDB" id="A0AAU9LL77"/>
<name>A0AAU9LL77_9ASTR</name>